<dbReference type="Gene3D" id="2.60.120.590">
    <property type="entry name" value="Alpha-ketoglutarate-dependent dioxygenase AlkB-like"/>
    <property type="match status" value="1"/>
</dbReference>
<dbReference type="SUPFAM" id="SSF51197">
    <property type="entry name" value="Clavaminate synthase-like"/>
    <property type="match status" value="1"/>
</dbReference>
<evidence type="ECO:0000259" key="1">
    <source>
        <dbReference type="PROSITE" id="PS51471"/>
    </source>
</evidence>
<name>A0A517RPY1_9PLAN</name>
<dbReference type="Pfam" id="PF13532">
    <property type="entry name" value="2OG-FeII_Oxy_2"/>
    <property type="match status" value="1"/>
</dbReference>
<dbReference type="PANTHER" id="PTHR31212:SF4">
    <property type="entry name" value="ALPHA-KETOGLUTARATE-DEPENDENT DIOXYGENASE ALKB HOMOLOG 3"/>
    <property type="match status" value="1"/>
</dbReference>
<dbReference type="InterPro" id="IPR005123">
    <property type="entry name" value="Oxoglu/Fe-dep_dioxygenase_dom"/>
</dbReference>
<dbReference type="GO" id="GO:0006307">
    <property type="term" value="P:DNA alkylation repair"/>
    <property type="evidence" value="ECO:0007669"/>
    <property type="project" value="InterPro"/>
</dbReference>
<protein>
    <submittedName>
        <fullName evidence="2">2OG-Fe(II) oxygenase superfamily protein</fullName>
    </submittedName>
</protein>
<evidence type="ECO:0000313" key="2">
    <source>
        <dbReference type="EMBL" id="QDT45939.1"/>
    </source>
</evidence>
<organism evidence="2 3">
    <name type="scientific">Gimesia alba</name>
    <dbReference type="NCBI Taxonomy" id="2527973"/>
    <lineage>
        <taxon>Bacteria</taxon>
        <taxon>Pseudomonadati</taxon>
        <taxon>Planctomycetota</taxon>
        <taxon>Planctomycetia</taxon>
        <taxon>Planctomycetales</taxon>
        <taxon>Planctomycetaceae</taxon>
        <taxon>Gimesia</taxon>
    </lineage>
</organism>
<keyword evidence="3" id="KW-1185">Reference proteome</keyword>
<dbReference type="OrthoDB" id="9796932at2"/>
<accession>A0A517RPY1</accession>
<dbReference type="KEGG" id="gaz:Pan241w_60670"/>
<sequence>MNEPELCLIENFLDNPDELFRSLRDGVEWDERMKARKTASFGVAYNYSGMTYPKTEMLSELEPVCEKIQQTVGFGPNNCLMNYYPNGQSTMGYHSDSTVELMPGTGVVIVSLGSERQMSYRSKIDKAVKFQYFLKSGALLYMTNEIQNHWQHAIPKDPDAGERISLTFRQISKKSNCDI</sequence>
<dbReference type="PROSITE" id="PS51471">
    <property type="entry name" value="FE2OG_OXY"/>
    <property type="match status" value="1"/>
</dbReference>
<dbReference type="InterPro" id="IPR032854">
    <property type="entry name" value="ALKBH3"/>
</dbReference>
<dbReference type="Proteomes" id="UP000317171">
    <property type="component" value="Chromosome"/>
</dbReference>
<reference evidence="2 3" key="1">
    <citation type="submission" date="2019-02" db="EMBL/GenBank/DDBJ databases">
        <title>Deep-cultivation of Planctomycetes and their phenomic and genomic characterization uncovers novel biology.</title>
        <authorList>
            <person name="Wiegand S."/>
            <person name="Jogler M."/>
            <person name="Boedeker C."/>
            <person name="Pinto D."/>
            <person name="Vollmers J."/>
            <person name="Rivas-Marin E."/>
            <person name="Kohn T."/>
            <person name="Peeters S.H."/>
            <person name="Heuer A."/>
            <person name="Rast P."/>
            <person name="Oberbeckmann S."/>
            <person name="Bunk B."/>
            <person name="Jeske O."/>
            <person name="Meyerdierks A."/>
            <person name="Storesund J.E."/>
            <person name="Kallscheuer N."/>
            <person name="Luecker S."/>
            <person name="Lage O.M."/>
            <person name="Pohl T."/>
            <person name="Merkel B.J."/>
            <person name="Hornburger P."/>
            <person name="Mueller R.-W."/>
            <person name="Bruemmer F."/>
            <person name="Labrenz M."/>
            <person name="Spormann A.M."/>
            <person name="Op den Camp H."/>
            <person name="Overmann J."/>
            <person name="Amann R."/>
            <person name="Jetten M.S.M."/>
            <person name="Mascher T."/>
            <person name="Medema M.H."/>
            <person name="Devos D.P."/>
            <person name="Kaster A.-K."/>
            <person name="Ovreas L."/>
            <person name="Rohde M."/>
            <person name="Galperin M.Y."/>
            <person name="Jogler C."/>
        </authorList>
    </citation>
    <scope>NUCLEOTIDE SEQUENCE [LARGE SCALE GENOMIC DNA]</scope>
    <source>
        <strain evidence="2 3">Pan241w</strain>
    </source>
</reference>
<dbReference type="RefSeq" id="WP_145223016.1">
    <property type="nucleotide sequence ID" value="NZ_CP036269.1"/>
</dbReference>
<dbReference type="InterPro" id="IPR027450">
    <property type="entry name" value="AlkB-like"/>
</dbReference>
<evidence type="ECO:0000313" key="3">
    <source>
        <dbReference type="Proteomes" id="UP000317171"/>
    </source>
</evidence>
<proteinExistence type="predicted"/>
<gene>
    <name evidence="2" type="ORF">Pan241w_60670</name>
</gene>
<dbReference type="PANTHER" id="PTHR31212">
    <property type="entry name" value="ALPHA-KETOGLUTARATE-DEPENDENT DIOXYGENASE ALKB HOMOLOG 3"/>
    <property type="match status" value="1"/>
</dbReference>
<dbReference type="InterPro" id="IPR037151">
    <property type="entry name" value="AlkB-like_sf"/>
</dbReference>
<feature type="domain" description="Fe2OG dioxygenase" evidence="1">
    <location>
        <begin position="75"/>
        <end position="172"/>
    </location>
</feature>
<dbReference type="GO" id="GO:0051213">
    <property type="term" value="F:dioxygenase activity"/>
    <property type="evidence" value="ECO:0007669"/>
    <property type="project" value="InterPro"/>
</dbReference>
<dbReference type="EMBL" id="CP036269">
    <property type="protein sequence ID" value="QDT45939.1"/>
    <property type="molecule type" value="Genomic_DNA"/>
</dbReference>
<dbReference type="AlphaFoldDB" id="A0A517RPY1"/>